<dbReference type="InterPro" id="IPR004509">
    <property type="entry name" value="Competence_ComEA_HhH"/>
</dbReference>
<dbReference type="STRING" id="579748.TW81_01110"/>
<evidence type="ECO:0000256" key="1">
    <source>
        <dbReference type="SAM" id="SignalP"/>
    </source>
</evidence>
<evidence type="ECO:0000313" key="3">
    <source>
        <dbReference type="Proteomes" id="UP000033673"/>
    </source>
</evidence>
<name>A0A0F4NQR2_9VIBR</name>
<comment type="caution">
    <text evidence="2">The sequence shown here is derived from an EMBL/GenBank/DDBJ whole genome shotgun (WGS) entry which is preliminary data.</text>
</comment>
<sequence>MLKQLLLIMVLICIAPVSYAEDSTADPKYAGIEITVNINTASAQELADLLTGIGIKKAEAIVEYRQEHGKFDSAESLTKVKGIGPSLVSKNQSRIQL</sequence>
<dbReference type="GO" id="GO:0015628">
    <property type="term" value="P:protein secretion by the type II secretion system"/>
    <property type="evidence" value="ECO:0007669"/>
    <property type="project" value="TreeGrafter"/>
</dbReference>
<dbReference type="NCBIfam" id="TIGR00426">
    <property type="entry name" value="competence protein ComEA helix-hairpin-helix repeat region"/>
    <property type="match status" value="1"/>
</dbReference>
<dbReference type="Proteomes" id="UP000033673">
    <property type="component" value="Unassembled WGS sequence"/>
</dbReference>
<dbReference type="InterPro" id="IPR051675">
    <property type="entry name" value="Endo/Exo/Phosphatase_dom_1"/>
</dbReference>
<dbReference type="Gene3D" id="1.10.150.280">
    <property type="entry name" value="AF1531-like domain"/>
    <property type="match status" value="1"/>
</dbReference>
<dbReference type="PANTHER" id="PTHR21180:SF32">
    <property type="entry name" value="ENDONUCLEASE_EXONUCLEASE_PHOSPHATASE FAMILY DOMAIN-CONTAINING PROTEIN 1"/>
    <property type="match status" value="1"/>
</dbReference>
<dbReference type="OrthoDB" id="7510573at2"/>
<dbReference type="GO" id="GO:0015627">
    <property type="term" value="C:type II protein secretion system complex"/>
    <property type="evidence" value="ECO:0007669"/>
    <property type="project" value="TreeGrafter"/>
</dbReference>
<keyword evidence="1" id="KW-0732">Signal</keyword>
<gene>
    <name evidence="2" type="ORF">TW81_01110</name>
</gene>
<dbReference type="PANTHER" id="PTHR21180">
    <property type="entry name" value="ENDONUCLEASE/EXONUCLEASE/PHOSPHATASE FAMILY DOMAIN-CONTAINING PROTEIN 1"/>
    <property type="match status" value="1"/>
</dbReference>
<dbReference type="PATRIC" id="fig|579748.3.peg.230"/>
<proteinExistence type="predicted"/>
<protein>
    <submittedName>
        <fullName evidence="2">Transporter</fullName>
    </submittedName>
</protein>
<feature type="signal peptide" evidence="1">
    <location>
        <begin position="1"/>
        <end position="20"/>
    </location>
</feature>
<keyword evidence="3" id="KW-1185">Reference proteome</keyword>
<reference evidence="2 3" key="1">
    <citation type="journal article" date="2015" name="BMC Genomics">
        <title>Genome mining reveals unlocked bioactive potential of marine Gram-negative bacteria.</title>
        <authorList>
            <person name="Machado H."/>
            <person name="Sonnenschein E.C."/>
            <person name="Melchiorsen J."/>
            <person name="Gram L."/>
        </authorList>
    </citation>
    <scope>NUCLEOTIDE SEQUENCE [LARGE SCALE GENOMIC DNA]</scope>
    <source>
        <strain evidence="2 3">S2757</strain>
    </source>
</reference>
<dbReference type="InterPro" id="IPR010994">
    <property type="entry name" value="RuvA_2-like"/>
</dbReference>
<evidence type="ECO:0000313" key="2">
    <source>
        <dbReference type="EMBL" id="KJY85229.1"/>
    </source>
</evidence>
<dbReference type="AlphaFoldDB" id="A0A0F4NQR2"/>
<dbReference type="EMBL" id="JXXV01000004">
    <property type="protein sequence ID" value="KJY85229.1"/>
    <property type="molecule type" value="Genomic_DNA"/>
</dbReference>
<dbReference type="RefSeq" id="WP_045953883.1">
    <property type="nucleotide sequence ID" value="NZ_JXXV01000004.1"/>
</dbReference>
<dbReference type="SUPFAM" id="SSF47781">
    <property type="entry name" value="RuvA domain 2-like"/>
    <property type="match status" value="1"/>
</dbReference>
<accession>A0A0F4NQR2</accession>
<feature type="chain" id="PRO_5002473091" evidence="1">
    <location>
        <begin position="21"/>
        <end position="97"/>
    </location>
</feature>
<organism evidence="2 3">
    <name type="scientific">Vibrio galatheae</name>
    <dbReference type="NCBI Taxonomy" id="579748"/>
    <lineage>
        <taxon>Bacteria</taxon>
        <taxon>Pseudomonadati</taxon>
        <taxon>Pseudomonadota</taxon>
        <taxon>Gammaproteobacteria</taxon>
        <taxon>Vibrionales</taxon>
        <taxon>Vibrionaceae</taxon>
        <taxon>Vibrio</taxon>
    </lineage>
</organism>
<dbReference type="Pfam" id="PF12836">
    <property type="entry name" value="HHH_3"/>
    <property type="match status" value="1"/>
</dbReference>